<keyword evidence="2" id="KW-1185">Reference proteome</keyword>
<sequence>PGRDDVSSIDFISSVLHSNHGLDPFHWFVSRHDRQQGHAQLCWEIRGSETVWTALFPHQNLAWMYRKGQSGRIFFPFS</sequence>
<reference evidence="1 2" key="1">
    <citation type="submission" date="2021-06" db="EMBL/GenBank/DDBJ databases">
        <authorList>
            <person name="Palmer J.M."/>
        </authorList>
    </citation>
    <scope>NUCLEOTIDE SEQUENCE [LARGE SCALE GENOMIC DNA]</scope>
    <source>
        <strain evidence="1 2">CL_MEX2019</strain>
        <tissue evidence="1">Muscle</tissue>
    </source>
</reference>
<dbReference type="Proteomes" id="UP001352852">
    <property type="component" value="Unassembled WGS sequence"/>
</dbReference>
<protein>
    <recommendedName>
        <fullName evidence="3">MHC class I antigen</fullName>
    </recommendedName>
</protein>
<evidence type="ECO:0008006" key="3">
    <source>
        <dbReference type="Google" id="ProtNLM"/>
    </source>
</evidence>
<evidence type="ECO:0000313" key="2">
    <source>
        <dbReference type="Proteomes" id="UP001352852"/>
    </source>
</evidence>
<proteinExistence type="predicted"/>
<comment type="caution">
    <text evidence="1">The sequence shown here is derived from an EMBL/GenBank/DDBJ whole genome shotgun (WGS) entry which is preliminary data.</text>
</comment>
<name>A0ABU7D553_9TELE</name>
<organism evidence="1 2">
    <name type="scientific">Characodon lateralis</name>
    <dbReference type="NCBI Taxonomy" id="208331"/>
    <lineage>
        <taxon>Eukaryota</taxon>
        <taxon>Metazoa</taxon>
        <taxon>Chordata</taxon>
        <taxon>Craniata</taxon>
        <taxon>Vertebrata</taxon>
        <taxon>Euteleostomi</taxon>
        <taxon>Actinopterygii</taxon>
        <taxon>Neopterygii</taxon>
        <taxon>Teleostei</taxon>
        <taxon>Neoteleostei</taxon>
        <taxon>Acanthomorphata</taxon>
        <taxon>Ovalentaria</taxon>
        <taxon>Atherinomorphae</taxon>
        <taxon>Cyprinodontiformes</taxon>
        <taxon>Goodeidae</taxon>
        <taxon>Characodon</taxon>
    </lineage>
</organism>
<gene>
    <name evidence="1" type="ORF">CHARACLAT_029819</name>
</gene>
<evidence type="ECO:0000313" key="1">
    <source>
        <dbReference type="EMBL" id="MED6269109.1"/>
    </source>
</evidence>
<accession>A0ABU7D553</accession>
<feature type="non-terminal residue" evidence="1">
    <location>
        <position position="1"/>
    </location>
</feature>
<dbReference type="EMBL" id="JAHUTJ010012511">
    <property type="protein sequence ID" value="MED6269109.1"/>
    <property type="molecule type" value="Genomic_DNA"/>
</dbReference>